<dbReference type="SUPFAM" id="SSF53335">
    <property type="entry name" value="S-adenosyl-L-methionine-dependent methyltransferases"/>
    <property type="match status" value="1"/>
</dbReference>
<organism evidence="3 4">
    <name type="scientific">Eiseniibacteriota bacterium</name>
    <dbReference type="NCBI Taxonomy" id="2212470"/>
    <lineage>
        <taxon>Bacteria</taxon>
        <taxon>Candidatus Eiseniibacteriota</taxon>
    </lineage>
</organism>
<feature type="region of interest" description="Disordered" evidence="1">
    <location>
        <begin position="296"/>
        <end position="316"/>
    </location>
</feature>
<evidence type="ECO:0000313" key="4">
    <source>
        <dbReference type="Proteomes" id="UP000739538"/>
    </source>
</evidence>
<dbReference type="EMBL" id="JAGQHS010000032">
    <property type="protein sequence ID" value="MCA9755791.1"/>
    <property type="molecule type" value="Genomic_DNA"/>
</dbReference>
<dbReference type="InterPro" id="IPR052514">
    <property type="entry name" value="SAM-dependent_MTase"/>
</dbReference>
<proteinExistence type="predicted"/>
<comment type="caution">
    <text evidence="3">The sequence shown here is derived from an EMBL/GenBank/DDBJ whole genome shotgun (WGS) entry which is preliminary data.</text>
</comment>
<protein>
    <submittedName>
        <fullName evidence="3">FkbM family methyltransferase</fullName>
    </submittedName>
</protein>
<dbReference type="InterPro" id="IPR029063">
    <property type="entry name" value="SAM-dependent_MTases_sf"/>
</dbReference>
<reference evidence="3" key="2">
    <citation type="journal article" date="2021" name="Microbiome">
        <title>Successional dynamics and alternative stable states in a saline activated sludge microbial community over 9 years.</title>
        <authorList>
            <person name="Wang Y."/>
            <person name="Ye J."/>
            <person name="Ju F."/>
            <person name="Liu L."/>
            <person name="Boyd J.A."/>
            <person name="Deng Y."/>
            <person name="Parks D.H."/>
            <person name="Jiang X."/>
            <person name="Yin X."/>
            <person name="Woodcroft B.J."/>
            <person name="Tyson G.W."/>
            <person name="Hugenholtz P."/>
            <person name="Polz M.F."/>
            <person name="Zhang T."/>
        </authorList>
    </citation>
    <scope>NUCLEOTIDE SEQUENCE</scope>
    <source>
        <strain evidence="3">HKST-UBA02</strain>
    </source>
</reference>
<dbReference type="Proteomes" id="UP000739538">
    <property type="component" value="Unassembled WGS sequence"/>
</dbReference>
<dbReference type="InterPro" id="IPR006342">
    <property type="entry name" value="FkbM_mtfrase"/>
</dbReference>
<dbReference type="GO" id="GO:0032259">
    <property type="term" value="P:methylation"/>
    <property type="evidence" value="ECO:0007669"/>
    <property type="project" value="UniProtKB-KW"/>
</dbReference>
<dbReference type="Gene3D" id="3.40.50.150">
    <property type="entry name" value="Vaccinia Virus protein VP39"/>
    <property type="match status" value="1"/>
</dbReference>
<dbReference type="GO" id="GO:0008168">
    <property type="term" value="F:methyltransferase activity"/>
    <property type="evidence" value="ECO:0007669"/>
    <property type="project" value="UniProtKB-KW"/>
</dbReference>
<gene>
    <name evidence="3" type="ORF">KDA27_08320</name>
</gene>
<dbReference type="PANTHER" id="PTHR34203">
    <property type="entry name" value="METHYLTRANSFERASE, FKBM FAMILY PROTEIN"/>
    <property type="match status" value="1"/>
</dbReference>
<accession>A0A956NCI0</accession>
<reference evidence="3" key="1">
    <citation type="submission" date="2020-04" db="EMBL/GenBank/DDBJ databases">
        <authorList>
            <person name="Zhang T."/>
        </authorList>
    </citation>
    <scope>NUCLEOTIDE SEQUENCE</scope>
    <source>
        <strain evidence="3">HKST-UBA02</strain>
    </source>
</reference>
<evidence type="ECO:0000256" key="1">
    <source>
        <dbReference type="SAM" id="MobiDB-lite"/>
    </source>
</evidence>
<keyword evidence="3" id="KW-0808">Transferase</keyword>
<dbReference type="PANTHER" id="PTHR34203:SF15">
    <property type="entry name" value="SLL1173 PROTEIN"/>
    <property type="match status" value="1"/>
</dbReference>
<keyword evidence="3" id="KW-0489">Methyltransferase</keyword>
<dbReference type="Pfam" id="PF05050">
    <property type="entry name" value="Methyltransf_21"/>
    <property type="match status" value="1"/>
</dbReference>
<sequence length="316" mass="35394">MSLKDRLKETPFAEAARFPQRVRAAVASASKYGRTPEDQRKLFRFLLASPSSQRARTRQHEFRFGDMRFFIGRPEWHGVREVLLDREYSFVAGVLEGKKRPVVIDLGANAGAFPIFVFSMFPHAVISSFEPSGRAYSLLERNRNQNPGFDWTTTQAAVWKEAGQIGFQNSEFSTGSRIAGDGMGNEMVPAVTLRSILGDVSSAPVDLLKMDIEGAEEDVLVGNESLLSERVRSMVVEIHPGRCSIENVIASLRESHEHLYFLFGRESAWQVVLSSSEPLPFLDYRDEYMHHPPETLMAAQDSSPSPQGNEPALRMA</sequence>
<dbReference type="NCBIfam" id="TIGR01444">
    <property type="entry name" value="fkbM_fam"/>
    <property type="match status" value="1"/>
</dbReference>
<dbReference type="AlphaFoldDB" id="A0A956NCI0"/>
<evidence type="ECO:0000259" key="2">
    <source>
        <dbReference type="Pfam" id="PF05050"/>
    </source>
</evidence>
<name>A0A956NCI0_UNCEI</name>
<evidence type="ECO:0000313" key="3">
    <source>
        <dbReference type="EMBL" id="MCA9755791.1"/>
    </source>
</evidence>
<feature type="domain" description="Methyltransferase FkbM" evidence="2">
    <location>
        <begin position="105"/>
        <end position="254"/>
    </location>
</feature>